<dbReference type="EMBL" id="FMCX01000005">
    <property type="protein sequence ID" value="SCF27993.1"/>
    <property type="molecule type" value="Genomic_DNA"/>
</dbReference>
<feature type="region of interest" description="Disordered" evidence="1">
    <location>
        <begin position="1"/>
        <end position="20"/>
    </location>
</feature>
<dbReference type="NCBIfam" id="NF033521">
    <property type="entry name" value="lasso_leader_L3"/>
    <property type="match status" value="1"/>
</dbReference>
<evidence type="ECO:0000313" key="3">
    <source>
        <dbReference type="Proteomes" id="UP000199504"/>
    </source>
</evidence>
<reference evidence="3" key="1">
    <citation type="submission" date="2016-06" db="EMBL/GenBank/DDBJ databases">
        <authorList>
            <person name="Varghese N."/>
            <person name="Submissions Spin"/>
        </authorList>
    </citation>
    <scope>NUCLEOTIDE SEQUENCE [LARGE SCALE GENOMIC DNA]</scope>
    <source>
        <strain evidence="3">DSM 44830</strain>
    </source>
</reference>
<sequence length="48" mass="4819">MPQGATQESDTDRVYQPPRIQRLGTLAELTQGGGLGADDGFGGAGASA</sequence>
<accession>A0A1C4Z4Y1</accession>
<dbReference type="AlphaFoldDB" id="A0A1C4Z4Y1"/>
<proteinExistence type="predicted"/>
<organism evidence="2 3">
    <name type="scientific">Micromonospora mirobrigensis</name>
    <dbReference type="NCBI Taxonomy" id="262898"/>
    <lineage>
        <taxon>Bacteria</taxon>
        <taxon>Bacillati</taxon>
        <taxon>Actinomycetota</taxon>
        <taxon>Actinomycetes</taxon>
        <taxon>Micromonosporales</taxon>
        <taxon>Micromonosporaceae</taxon>
        <taxon>Micromonospora</taxon>
    </lineage>
</organism>
<evidence type="ECO:0000256" key="1">
    <source>
        <dbReference type="SAM" id="MobiDB-lite"/>
    </source>
</evidence>
<dbReference type="STRING" id="262898.GA0070564_10574"/>
<feature type="region of interest" description="Disordered" evidence="1">
    <location>
        <begin position="25"/>
        <end position="48"/>
    </location>
</feature>
<feature type="compositionally biased region" description="Gly residues" evidence="1">
    <location>
        <begin position="31"/>
        <end position="48"/>
    </location>
</feature>
<evidence type="ECO:0008006" key="4">
    <source>
        <dbReference type="Google" id="ProtNLM"/>
    </source>
</evidence>
<protein>
    <recommendedName>
        <fullName evidence="4">Lasso RiPP family leader peptide-containing protein</fullName>
    </recommendedName>
</protein>
<evidence type="ECO:0000313" key="2">
    <source>
        <dbReference type="EMBL" id="SCF27993.1"/>
    </source>
</evidence>
<keyword evidence="3" id="KW-1185">Reference proteome</keyword>
<name>A0A1C4Z4Y1_9ACTN</name>
<gene>
    <name evidence="2" type="ORF">GA0070564_10574</name>
</gene>
<dbReference type="Proteomes" id="UP000199504">
    <property type="component" value="Unassembled WGS sequence"/>
</dbReference>